<dbReference type="EC" id="2.3.1.48" evidence="9"/>
<dbReference type="Pfam" id="PF16135">
    <property type="entry name" value="TDBD"/>
    <property type="match status" value="1"/>
</dbReference>
<dbReference type="InterPro" id="IPR000182">
    <property type="entry name" value="GNAT_dom"/>
</dbReference>
<protein>
    <submittedName>
        <fullName evidence="9">Histone acetyltransferase chromatin regulator PHD family</fullName>
        <ecNumber evidence="9">2.3.1.48</ecNumber>
    </submittedName>
</protein>
<evidence type="ECO:0000259" key="8">
    <source>
        <dbReference type="PROSITE" id="PS51186"/>
    </source>
</evidence>
<dbReference type="GO" id="GO:0005634">
    <property type="term" value="C:nucleus"/>
    <property type="evidence" value="ECO:0000318"/>
    <property type="project" value="GO_Central"/>
</dbReference>
<dbReference type="SMART" id="SM00249">
    <property type="entry name" value="PHD"/>
    <property type="match status" value="1"/>
</dbReference>
<dbReference type="SUPFAM" id="SSF55729">
    <property type="entry name" value="Acyl-CoA N-acyltransferases (Nat)"/>
    <property type="match status" value="1"/>
</dbReference>
<evidence type="ECO:0000259" key="7">
    <source>
        <dbReference type="PROSITE" id="PS50016"/>
    </source>
</evidence>
<dbReference type="GO" id="GO:0003714">
    <property type="term" value="F:transcription corepressor activity"/>
    <property type="evidence" value="ECO:0000318"/>
    <property type="project" value="GO_Central"/>
</dbReference>
<dbReference type="SUPFAM" id="SSF57903">
    <property type="entry name" value="FYVE/PHD zinc finger"/>
    <property type="match status" value="1"/>
</dbReference>
<dbReference type="InterPro" id="IPR016181">
    <property type="entry name" value="Acyl_CoA_acyltransferase"/>
</dbReference>
<reference evidence="9" key="2">
    <citation type="submission" date="2020-06" db="EMBL/GenBank/DDBJ databases">
        <title>Helianthus annuus Genome sequencing and assembly Release 2.</title>
        <authorList>
            <person name="Gouzy J."/>
            <person name="Langlade N."/>
            <person name="Munos S."/>
        </authorList>
    </citation>
    <scope>NUCLEOTIDE SEQUENCE</scope>
    <source>
        <tissue evidence="9">Leaves</tissue>
    </source>
</reference>
<sequence length="800" mass="92784">MAADIRTQLILEQSRKRQKLNHAPKLLPNEQVEVRSVEEGLRGSWHHATVIKHMTQIRVVKYHHLFCNDNSTNLVQFIPVLFAVDGIIPTNWRPSNFPNYRGKIRPIPPRVLHNKNCYHFGQCVDVFLEDAWWEGVIFDHNDDDHSHERLVFFPDLGDESRVLSKNLRVTQDWDATTDKWRVRGDWIFLEIFEEFKVELPVFVSVKQIWYELRMTKYFVDEMKEWTCPVKENWKETVKEVMVGKFKMLMTDFLHELTFSEDFDTNPDAVVAIKSGYENLSFKYRNISDEKKVVKNDEALRTNRAELSSKRARIEVLPKYRTPRTVLTWLIDNNVVLPRAKVQYCCKNDRRLLKVGRVTRNGIKCNCCKHVFSLVKFQKHAGRGSDNGGLPSANIFLEDGRSLLDCQLQVKLDQSSRLKKRRCEIGTDSDYICSVCQYGGELVLCDQCPSSFHTSCVGLKEVPDGEWFCPSCCCRICNQNTFSEYYEEIVETNIINCEQCGKQWCLKRSKDYLKLKSCLEANWFCSLRCEEIYTGLQRLLGKSIPIGKGNLTWTLRKNKTFEHSNYDSSDTEESIENYSKLNVAISVMHECFEPVKEPRTGGDIVEDVVFCRQSELRRLNFKGFYTVLLEKDDELLSTAAVRVYGEKVAEVPLVGTRFQYRRRGMCHILMQELERKLKELGVERLVLPAVSSVLHTWTRSFGFSAMTESDKFKFLGCAFLDFQGTTMCHKLLVTDPPSTKPGTSKGNRCRNILDLDRVNDVFEESQASKPRESVSGGFLKCYHRRKFVSLTRLSNSECKNM</sequence>
<dbReference type="PANTHER" id="PTHR46309:SF11">
    <property type="entry name" value="HISTONE ACETYLTRANSFERASE CHROMATIN REGULATOR PHD FAMILY"/>
    <property type="match status" value="1"/>
</dbReference>
<dbReference type="InterPro" id="IPR032308">
    <property type="entry name" value="TDBD"/>
</dbReference>
<evidence type="ECO:0000313" key="9">
    <source>
        <dbReference type="EMBL" id="KAF5782208.1"/>
    </source>
</evidence>
<accession>A0A9K3HPC7</accession>
<name>A0A9K3HPC7_HELAN</name>
<dbReference type="InterPro" id="IPR042163">
    <property type="entry name" value="PHF12"/>
</dbReference>
<dbReference type="Proteomes" id="UP000215914">
    <property type="component" value="Unassembled WGS sequence"/>
</dbReference>
<dbReference type="GO" id="GO:0008270">
    <property type="term" value="F:zinc ion binding"/>
    <property type="evidence" value="ECO:0007669"/>
    <property type="project" value="UniProtKB-KW"/>
</dbReference>
<keyword evidence="4" id="KW-0862">Zinc</keyword>
<dbReference type="PANTHER" id="PTHR46309">
    <property type="entry name" value="PHD FINGER PROTEIN 12"/>
    <property type="match status" value="1"/>
</dbReference>
<proteinExistence type="predicted"/>
<evidence type="ECO:0000313" key="10">
    <source>
        <dbReference type="Proteomes" id="UP000215914"/>
    </source>
</evidence>
<organism evidence="9 10">
    <name type="scientific">Helianthus annuus</name>
    <name type="common">Common sunflower</name>
    <dbReference type="NCBI Taxonomy" id="4232"/>
    <lineage>
        <taxon>Eukaryota</taxon>
        <taxon>Viridiplantae</taxon>
        <taxon>Streptophyta</taxon>
        <taxon>Embryophyta</taxon>
        <taxon>Tracheophyta</taxon>
        <taxon>Spermatophyta</taxon>
        <taxon>Magnoliopsida</taxon>
        <taxon>eudicotyledons</taxon>
        <taxon>Gunneridae</taxon>
        <taxon>Pentapetalae</taxon>
        <taxon>asterids</taxon>
        <taxon>campanulids</taxon>
        <taxon>Asterales</taxon>
        <taxon>Asteraceae</taxon>
        <taxon>Asteroideae</taxon>
        <taxon>Heliantheae alliance</taxon>
        <taxon>Heliantheae</taxon>
        <taxon>Helianthus</taxon>
    </lineage>
</organism>
<keyword evidence="9" id="KW-0808">Transferase</keyword>
<reference evidence="9" key="1">
    <citation type="journal article" date="2017" name="Nature">
        <title>The sunflower genome provides insights into oil metabolism, flowering and Asterid evolution.</title>
        <authorList>
            <person name="Badouin H."/>
            <person name="Gouzy J."/>
            <person name="Grassa C.J."/>
            <person name="Murat F."/>
            <person name="Staton S.E."/>
            <person name="Cottret L."/>
            <person name="Lelandais-Briere C."/>
            <person name="Owens G.L."/>
            <person name="Carrere S."/>
            <person name="Mayjonade B."/>
            <person name="Legrand L."/>
            <person name="Gill N."/>
            <person name="Kane N.C."/>
            <person name="Bowers J.E."/>
            <person name="Hubner S."/>
            <person name="Bellec A."/>
            <person name="Berard A."/>
            <person name="Berges H."/>
            <person name="Blanchet N."/>
            <person name="Boniface M.C."/>
            <person name="Brunel D."/>
            <person name="Catrice O."/>
            <person name="Chaidir N."/>
            <person name="Claudel C."/>
            <person name="Donnadieu C."/>
            <person name="Faraut T."/>
            <person name="Fievet G."/>
            <person name="Helmstetter N."/>
            <person name="King M."/>
            <person name="Knapp S.J."/>
            <person name="Lai Z."/>
            <person name="Le Paslier M.C."/>
            <person name="Lippi Y."/>
            <person name="Lorenzon L."/>
            <person name="Mandel J.R."/>
            <person name="Marage G."/>
            <person name="Marchand G."/>
            <person name="Marquand E."/>
            <person name="Bret-Mestries E."/>
            <person name="Morien E."/>
            <person name="Nambeesan S."/>
            <person name="Nguyen T."/>
            <person name="Pegot-Espagnet P."/>
            <person name="Pouilly N."/>
            <person name="Raftis F."/>
            <person name="Sallet E."/>
            <person name="Schiex T."/>
            <person name="Thomas J."/>
            <person name="Vandecasteele C."/>
            <person name="Vares D."/>
            <person name="Vear F."/>
            <person name="Vautrin S."/>
            <person name="Crespi M."/>
            <person name="Mangin B."/>
            <person name="Burke J.M."/>
            <person name="Salse J."/>
            <person name="Munos S."/>
            <person name="Vincourt P."/>
            <person name="Rieseberg L.H."/>
            <person name="Langlade N.B."/>
        </authorList>
    </citation>
    <scope>NUCLEOTIDE SEQUENCE</scope>
    <source>
        <tissue evidence="9">Leaves</tissue>
    </source>
</reference>
<keyword evidence="10" id="KW-1185">Reference proteome</keyword>
<gene>
    <name evidence="9" type="ORF">HanXRQr2_Chr11g0492951</name>
</gene>
<dbReference type="GO" id="GO:0006357">
    <property type="term" value="P:regulation of transcription by RNA polymerase II"/>
    <property type="evidence" value="ECO:0000318"/>
    <property type="project" value="GO_Central"/>
</dbReference>
<dbReference type="InterPro" id="IPR013083">
    <property type="entry name" value="Znf_RING/FYVE/PHD"/>
</dbReference>
<dbReference type="Pfam" id="PF05641">
    <property type="entry name" value="Agenet"/>
    <property type="match status" value="1"/>
</dbReference>
<keyword evidence="5" id="KW-0539">Nucleus</keyword>
<dbReference type="Gene3D" id="3.30.40.10">
    <property type="entry name" value="Zinc/RING finger domain, C3HC4 (zinc finger)"/>
    <property type="match status" value="1"/>
</dbReference>
<dbReference type="InterPro" id="IPR019787">
    <property type="entry name" value="Znf_PHD-finger"/>
</dbReference>
<evidence type="ECO:0000256" key="5">
    <source>
        <dbReference type="ARBA" id="ARBA00023242"/>
    </source>
</evidence>
<dbReference type="PROSITE" id="PS50016">
    <property type="entry name" value="ZF_PHD_2"/>
    <property type="match status" value="1"/>
</dbReference>
<feature type="domain" description="PHD-type" evidence="7">
    <location>
        <begin position="429"/>
        <end position="474"/>
    </location>
</feature>
<dbReference type="InterPro" id="IPR056511">
    <property type="entry name" value="IDM1_C"/>
</dbReference>
<evidence type="ECO:0000256" key="4">
    <source>
        <dbReference type="ARBA" id="ARBA00022833"/>
    </source>
</evidence>
<dbReference type="Pfam" id="PF23209">
    <property type="entry name" value="IDM1_C"/>
    <property type="match status" value="1"/>
</dbReference>
<evidence type="ECO:0000256" key="6">
    <source>
        <dbReference type="PROSITE-ProRule" id="PRU00146"/>
    </source>
</evidence>
<dbReference type="PROSITE" id="PS51186">
    <property type="entry name" value="GNAT"/>
    <property type="match status" value="1"/>
</dbReference>
<dbReference type="SMART" id="SM00743">
    <property type="entry name" value="Agenet"/>
    <property type="match status" value="1"/>
</dbReference>
<dbReference type="Gene3D" id="3.40.630.30">
    <property type="match status" value="1"/>
</dbReference>
<dbReference type="EMBL" id="MNCJ02000326">
    <property type="protein sequence ID" value="KAF5782208.1"/>
    <property type="molecule type" value="Genomic_DNA"/>
</dbReference>
<dbReference type="GO" id="GO:0061733">
    <property type="term" value="F:protein-lysine-acetyltransferase activity"/>
    <property type="evidence" value="ECO:0007669"/>
    <property type="project" value="UniProtKB-EC"/>
</dbReference>
<dbReference type="InterPro" id="IPR008395">
    <property type="entry name" value="Agenet-like_dom"/>
</dbReference>
<evidence type="ECO:0000256" key="1">
    <source>
        <dbReference type="ARBA" id="ARBA00004123"/>
    </source>
</evidence>
<dbReference type="InterPro" id="IPR011011">
    <property type="entry name" value="Znf_FYVE_PHD"/>
</dbReference>
<keyword evidence="3 6" id="KW-0863">Zinc-finger</keyword>
<evidence type="ECO:0000256" key="3">
    <source>
        <dbReference type="ARBA" id="ARBA00022771"/>
    </source>
</evidence>
<dbReference type="CDD" id="cd15532">
    <property type="entry name" value="PHD2_CHD_II"/>
    <property type="match status" value="1"/>
</dbReference>
<evidence type="ECO:0000256" key="2">
    <source>
        <dbReference type="ARBA" id="ARBA00022723"/>
    </source>
</evidence>
<keyword evidence="2" id="KW-0479">Metal-binding</keyword>
<keyword evidence="9" id="KW-0012">Acyltransferase</keyword>
<comment type="caution">
    <text evidence="9">The sequence shown here is derived from an EMBL/GenBank/DDBJ whole genome shotgun (WGS) entry which is preliminary data.</text>
</comment>
<dbReference type="CDD" id="cd04301">
    <property type="entry name" value="NAT_SF"/>
    <property type="match status" value="1"/>
</dbReference>
<dbReference type="InterPro" id="IPR014002">
    <property type="entry name" value="Agenet_dom_plant"/>
</dbReference>
<dbReference type="Pfam" id="PF00628">
    <property type="entry name" value="PHD"/>
    <property type="match status" value="1"/>
</dbReference>
<feature type="domain" description="N-acetyltransferase" evidence="8">
    <location>
        <begin position="575"/>
        <end position="725"/>
    </location>
</feature>
<dbReference type="InterPro" id="IPR001965">
    <property type="entry name" value="Znf_PHD"/>
</dbReference>
<comment type="subcellular location">
    <subcellularLocation>
        <location evidence="1">Nucleus</location>
    </subcellularLocation>
</comment>
<dbReference type="AlphaFoldDB" id="A0A9K3HPC7"/>
<dbReference type="Gramene" id="mRNA:HanXRQr2_Chr11g0492951">
    <property type="protein sequence ID" value="mRNA:HanXRQr2_Chr11g0492951"/>
    <property type="gene ID" value="HanXRQr2_Chr11g0492951"/>
</dbReference>